<dbReference type="AlphaFoldDB" id="A0A2W7RYB9"/>
<proteinExistence type="predicted"/>
<comment type="caution">
    <text evidence="1">The sequence shown here is derived from an EMBL/GenBank/DDBJ whole genome shotgun (WGS) entry which is preliminary data.</text>
</comment>
<dbReference type="SUPFAM" id="SSF50242">
    <property type="entry name" value="TIMP-like"/>
    <property type="match status" value="1"/>
</dbReference>
<name>A0A2W7RYB9_9BACT</name>
<evidence type="ECO:0008006" key="3">
    <source>
        <dbReference type="Google" id="ProtNLM"/>
    </source>
</evidence>
<evidence type="ECO:0000313" key="2">
    <source>
        <dbReference type="Proteomes" id="UP000249115"/>
    </source>
</evidence>
<dbReference type="InterPro" id="IPR008993">
    <property type="entry name" value="TIMP-like_OB-fold"/>
</dbReference>
<organism evidence="1 2">
    <name type="scientific">Algoriphagus ratkowskyi</name>
    <dbReference type="NCBI Taxonomy" id="57028"/>
    <lineage>
        <taxon>Bacteria</taxon>
        <taxon>Pseudomonadati</taxon>
        <taxon>Bacteroidota</taxon>
        <taxon>Cytophagia</taxon>
        <taxon>Cytophagales</taxon>
        <taxon>Cyclobacteriaceae</taxon>
        <taxon>Algoriphagus</taxon>
    </lineage>
</organism>
<dbReference type="Proteomes" id="UP000249115">
    <property type="component" value="Unassembled WGS sequence"/>
</dbReference>
<accession>A0A2W7RYB9</accession>
<gene>
    <name evidence="1" type="ORF">LV84_00787</name>
</gene>
<sequence>MKSYLIVTLLFLQWGNSKACDCIMIENLKEAQNISFEESELIFVGRVTEIRNDGSYVLENIELFKGELKDSTIVNGILDNYCSNSPRKLYETWLVYTSYDVEGKISISNCGLSRSFQFPYYYGSHLLPPPPPFGLNDPLDILELEYLTIEYKKRALEELKIEIQFLREMKNQIK</sequence>
<reference evidence="1 2" key="1">
    <citation type="submission" date="2018-06" db="EMBL/GenBank/DDBJ databases">
        <title>Genomic Encyclopedia of Archaeal and Bacterial Type Strains, Phase II (KMG-II): from individual species to whole genera.</title>
        <authorList>
            <person name="Goeker M."/>
        </authorList>
    </citation>
    <scope>NUCLEOTIDE SEQUENCE [LARGE SCALE GENOMIC DNA]</scope>
    <source>
        <strain evidence="1 2">DSM 22686</strain>
    </source>
</reference>
<protein>
    <recommendedName>
        <fullName evidence="3">Tissue inhibitor of metalloproteinase</fullName>
    </recommendedName>
</protein>
<dbReference type="EMBL" id="QKZU01000003">
    <property type="protein sequence ID" value="PZX59579.1"/>
    <property type="molecule type" value="Genomic_DNA"/>
</dbReference>
<evidence type="ECO:0000313" key="1">
    <source>
        <dbReference type="EMBL" id="PZX59579.1"/>
    </source>
</evidence>